<comment type="caution">
    <text evidence="8">The sequence shown here is derived from an EMBL/GenBank/DDBJ whole genome shotgun (WGS) entry which is preliminary data.</text>
</comment>
<sequence>MSGHVLAVGEALVDVVHQPDGSSEEHPGGSLANVALTLGRLGRDVRLATWLGRDARGDDVRAWLARSRVALAPGSDGAGRTSVAQATLDDTGAATYEFDLEWQVPAGITATAETLAVHTGSIAAMLGPGDAAVRSLVESSRATSTITYDPNARPALMGDAAAVRPRVEGLVALADVVKVSDEDLDWLAPGTDPLDVARAWQRSGPAVVVVTFGGEGATAVTAAGEVTVAAPRVDVVDTVGAGDSFMGALLDWLWGADLLGADRREALRAIDRAATARMLVRAVAVAAVTVSRAGANPPWPTDLVGPDRVRFAGPDREGVAGPEKTLGEVEETR</sequence>
<evidence type="ECO:0000259" key="7">
    <source>
        <dbReference type="Pfam" id="PF00294"/>
    </source>
</evidence>
<gene>
    <name evidence="8" type="ORF">M1843_00820</name>
</gene>
<dbReference type="PROSITE" id="PS00584">
    <property type="entry name" value="PFKB_KINASES_2"/>
    <property type="match status" value="1"/>
</dbReference>
<dbReference type="PANTHER" id="PTHR43085:SF1">
    <property type="entry name" value="PSEUDOURIDINE KINASE-RELATED"/>
    <property type="match status" value="1"/>
</dbReference>
<dbReference type="CDD" id="cd01167">
    <property type="entry name" value="bac_FRK"/>
    <property type="match status" value="1"/>
</dbReference>
<feature type="domain" description="Carbohydrate kinase PfkB" evidence="7">
    <location>
        <begin position="5"/>
        <end position="301"/>
    </location>
</feature>
<keyword evidence="3" id="KW-0547">Nucleotide-binding</keyword>
<accession>A0ABT0IYI3</accession>
<evidence type="ECO:0000256" key="2">
    <source>
        <dbReference type="ARBA" id="ARBA00022679"/>
    </source>
</evidence>
<protein>
    <submittedName>
        <fullName evidence="8">Carbohydrate kinase</fullName>
    </submittedName>
</protein>
<dbReference type="InterPro" id="IPR011611">
    <property type="entry name" value="PfkB_dom"/>
</dbReference>
<keyword evidence="4 8" id="KW-0418">Kinase</keyword>
<comment type="similarity">
    <text evidence="1">Belongs to the carbohydrate kinase PfkB family.</text>
</comment>
<keyword evidence="9" id="KW-1185">Reference proteome</keyword>
<evidence type="ECO:0000256" key="6">
    <source>
        <dbReference type="SAM" id="MobiDB-lite"/>
    </source>
</evidence>
<evidence type="ECO:0000256" key="3">
    <source>
        <dbReference type="ARBA" id="ARBA00022741"/>
    </source>
</evidence>
<keyword evidence="2" id="KW-0808">Transferase</keyword>
<dbReference type="Pfam" id="PF00294">
    <property type="entry name" value="PfkB"/>
    <property type="match status" value="1"/>
</dbReference>
<evidence type="ECO:0000313" key="8">
    <source>
        <dbReference type="EMBL" id="MCK9792288.1"/>
    </source>
</evidence>
<keyword evidence="5" id="KW-0067">ATP-binding</keyword>
<dbReference type="SUPFAM" id="SSF53613">
    <property type="entry name" value="Ribokinase-like"/>
    <property type="match status" value="1"/>
</dbReference>
<evidence type="ECO:0000256" key="1">
    <source>
        <dbReference type="ARBA" id="ARBA00010688"/>
    </source>
</evidence>
<proteinExistence type="inferred from homology"/>
<dbReference type="InterPro" id="IPR002173">
    <property type="entry name" value="Carboh/pur_kinase_PfkB_CS"/>
</dbReference>
<reference evidence="8 9" key="1">
    <citation type="submission" date="2022-02" db="EMBL/GenBank/DDBJ databases">
        <title>The car tank lid bacteriome: a reservoir of bacteria with potential in bioremediation of fuel.</title>
        <authorList>
            <person name="Vidal-Verdu A."/>
            <person name="Gomez-Martinez D."/>
            <person name="Latorre-Perez A."/>
            <person name="Pereto J."/>
            <person name="Porcar M."/>
        </authorList>
    </citation>
    <scope>NUCLEOTIDE SEQUENCE [LARGE SCALE GENOMIC DNA]</scope>
    <source>
        <strain evidence="8 9">4D.3</strain>
    </source>
</reference>
<organism evidence="8 9">
    <name type="scientific">Isoptericola peretonis</name>
    <dbReference type="NCBI Taxonomy" id="2918523"/>
    <lineage>
        <taxon>Bacteria</taxon>
        <taxon>Bacillati</taxon>
        <taxon>Actinomycetota</taxon>
        <taxon>Actinomycetes</taxon>
        <taxon>Micrococcales</taxon>
        <taxon>Promicromonosporaceae</taxon>
        <taxon>Isoptericola</taxon>
    </lineage>
</organism>
<dbReference type="EMBL" id="JALQCY010000001">
    <property type="protein sequence ID" value="MCK9792288.1"/>
    <property type="molecule type" value="Genomic_DNA"/>
</dbReference>
<evidence type="ECO:0000256" key="4">
    <source>
        <dbReference type="ARBA" id="ARBA00022777"/>
    </source>
</evidence>
<dbReference type="Gene3D" id="3.40.1190.20">
    <property type="match status" value="1"/>
</dbReference>
<dbReference type="InterPro" id="IPR029056">
    <property type="entry name" value="Ribokinase-like"/>
</dbReference>
<dbReference type="RefSeq" id="WP_416342164.1">
    <property type="nucleotide sequence ID" value="NZ_JALQCY010000001.1"/>
</dbReference>
<dbReference type="PANTHER" id="PTHR43085">
    <property type="entry name" value="HEXOKINASE FAMILY MEMBER"/>
    <property type="match status" value="1"/>
</dbReference>
<feature type="region of interest" description="Disordered" evidence="6">
    <location>
        <begin position="299"/>
        <end position="333"/>
    </location>
</feature>
<dbReference type="Proteomes" id="UP001651050">
    <property type="component" value="Unassembled WGS sequence"/>
</dbReference>
<evidence type="ECO:0000256" key="5">
    <source>
        <dbReference type="ARBA" id="ARBA00022840"/>
    </source>
</evidence>
<feature type="compositionally biased region" description="Basic and acidic residues" evidence="6">
    <location>
        <begin position="305"/>
        <end position="318"/>
    </location>
</feature>
<name>A0ABT0IYI3_9MICO</name>
<dbReference type="InterPro" id="IPR050306">
    <property type="entry name" value="PfkB_Carbo_kinase"/>
</dbReference>
<dbReference type="GO" id="GO:0016301">
    <property type="term" value="F:kinase activity"/>
    <property type="evidence" value="ECO:0007669"/>
    <property type="project" value="UniProtKB-KW"/>
</dbReference>
<evidence type="ECO:0000313" key="9">
    <source>
        <dbReference type="Proteomes" id="UP001651050"/>
    </source>
</evidence>